<feature type="compositionally biased region" description="Polar residues" evidence="1">
    <location>
        <begin position="410"/>
        <end position="419"/>
    </location>
</feature>
<organism evidence="2 3">
    <name type="scientific">Calicophoron daubneyi</name>
    <name type="common">Rumen fluke</name>
    <name type="synonym">Paramphistomum daubneyi</name>
    <dbReference type="NCBI Taxonomy" id="300641"/>
    <lineage>
        <taxon>Eukaryota</taxon>
        <taxon>Metazoa</taxon>
        <taxon>Spiralia</taxon>
        <taxon>Lophotrochozoa</taxon>
        <taxon>Platyhelminthes</taxon>
        <taxon>Trematoda</taxon>
        <taxon>Digenea</taxon>
        <taxon>Plagiorchiida</taxon>
        <taxon>Pronocephalata</taxon>
        <taxon>Paramphistomoidea</taxon>
        <taxon>Paramphistomidae</taxon>
        <taxon>Calicophoron</taxon>
    </lineage>
</organism>
<reference evidence="2" key="1">
    <citation type="submission" date="2024-06" db="EMBL/GenBank/DDBJ databases">
        <authorList>
            <person name="Liu X."/>
            <person name="Lenzi L."/>
            <person name="Haldenby T S."/>
            <person name="Uol C."/>
        </authorList>
    </citation>
    <scope>NUCLEOTIDE SEQUENCE</scope>
</reference>
<evidence type="ECO:0000256" key="1">
    <source>
        <dbReference type="SAM" id="MobiDB-lite"/>
    </source>
</evidence>
<evidence type="ECO:0000313" key="2">
    <source>
        <dbReference type="EMBL" id="CAL5136845.1"/>
    </source>
</evidence>
<dbReference type="AlphaFoldDB" id="A0AAV2TKF9"/>
<feature type="region of interest" description="Disordered" evidence="1">
    <location>
        <begin position="408"/>
        <end position="459"/>
    </location>
</feature>
<evidence type="ECO:0000313" key="3">
    <source>
        <dbReference type="Proteomes" id="UP001497525"/>
    </source>
</evidence>
<gene>
    <name evidence="2" type="ORF">CDAUBV1_LOCUS11143</name>
</gene>
<feature type="compositionally biased region" description="Polar residues" evidence="1">
    <location>
        <begin position="303"/>
        <end position="316"/>
    </location>
</feature>
<dbReference type="EMBL" id="CAXLJL010000356">
    <property type="protein sequence ID" value="CAL5136845.1"/>
    <property type="molecule type" value="Genomic_DNA"/>
</dbReference>
<feature type="compositionally biased region" description="Polar residues" evidence="1">
    <location>
        <begin position="1"/>
        <end position="24"/>
    </location>
</feature>
<name>A0AAV2TKF9_CALDB</name>
<proteinExistence type="predicted"/>
<feature type="region of interest" description="Disordered" evidence="1">
    <location>
        <begin position="1"/>
        <end position="68"/>
    </location>
</feature>
<feature type="region of interest" description="Disordered" evidence="1">
    <location>
        <begin position="146"/>
        <end position="175"/>
    </location>
</feature>
<feature type="compositionally biased region" description="Basic residues" evidence="1">
    <location>
        <begin position="153"/>
        <end position="162"/>
    </location>
</feature>
<comment type="caution">
    <text evidence="2">The sequence shown here is derived from an EMBL/GenBank/DDBJ whole genome shotgun (WGS) entry which is preliminary data.</text>
</comment>
<protein>
    <submittedName>
        <fullName evidence="2">Uncharacterized protein</fullName>
    </submittedName>
</protein>
<feature type="region of interest" description="Disordered" evidence="1">
    <location>
        <begin position="278"/>
        <end position="316"/>
    </location>
</feature>
<sequence length="459" mass="51478">MSGNKVENSHVTDVQQRSHAQKSSGPREMNCSIFQLGKPATPQRSDRARRHTSKGEADGVYTENPCPSTTISEKNRECNLRRVHSVYCDNMYSDEAELVDQSIPEMLLSRARRVSRVLRYHMLRSASVFHEDPYGLAWTAARDALHSTDDNSKHRKATKSRKVSHEEGRKRPQSFINRTKSSKFYELSQSSVNEVKALLKGRSMSFKNKWMTNTDRPVKSSVSKDRICTLDSTINSGTKIAVQAIIKDTSNSKPLMSPQCPVSVAQVATAQKSYSAEDLHLRPKSSTSSRISSIPVSPLPSIGQTKTCDTTQSPVTEDSLVTRQKTLNKQSTLCRKWDKAFTGQEKCLQIGDNPRKSLSKTAEQPEFSFNEAAGTWIINGDSVDPEQLGRAIQDHYWSKIRGAKSKRCQSRNALIPQTTTEDKRRPTGDKYAALQEAQSTESGSDIFDVRTFVKPRRKT</sequence>
<dbReference type="Proteomes" id="UP001497525">
    <property type="component" value="Unassembled WGS sequence"/>
</dbReference>
<feature type="compositionally biased region" description="Low complexity" evidence="1">
    <location>
        <begin position="285"/>
        <end position="302"/>
    </location>
</feature>
<accession>A0AAV2TKF9</accession>